<sequence>MFSNFFLGAIMLVMSSKNLYSQTNDTVSKFKKPKYSFVETNIDTIIKMNKSLKWTSKRAVKTESFSIYNKTTKSNDFYILNADKSNYTKSDILIENNFRNNKIDSFNPSGASNIQSGVLMGMFNLFTKK</sequence>
<dbReference type="AlphaFoldDB" id="A0A227PB91"/>
<protein>
    <submittedName>
        <fullName evidence="1">Uncharacterized protein</fullName>
    </submittedName>
</protein>
<gene>
    <name evidence="1" type="ORF">B0A64_09495</name>
</gene>
<proteinExistence type="predicted"/>
<accession>A0A227PB91</accession>
<evidence type="ECO:0000313" key="2">
    <source>
        <dbReference type="Proteomes" id="UP000214684"/>
    </source>
</evidence>
<name>A0A227PB91_9FLAO</name>
<evidence type="ECO:0000313" key="1">
    <source>
        <dbReference type="EMBL" id="OXG07042.1"/>
    </source>
</evidence>
<comment type="caution">
    <text evidence="1">The sequence shown here is derived from an EMBL/GenBank/DDBJ whole genome shotgun (WGS) entry which is preliminary data.</text>
</comment>
<reference evidence="1 2" key="1">
    <citation type="submission" date="2016-11" db="EMBL/GenBank/DDBJ databases">
        <title>Whole genomes of Flavobacteriaceae.</title>
        <authorList>
            <person name="Stine C."/>
            <person name="Li C."/>
            <person name="Tadesse D."/>
        </authorList>
    </citation>
    <scope>NUCLEOTIDE SEQUENCE [LARGE SCALE GENOMIC DNA]</scope>
    <source>
        <strain evidence="1 2">DSM 24704</strain>
    </source>
</reference>
<dbReference type="Proteomes" id="UP000214684">
    <property type="component" value="Unassembled WGS sequence"/>
</dbReference>
<organism evidence="1 2">
    <name type="scientific">Flavobacterium araucananum</name>
    <dbReference type="NCBI Taxonomy" id="946678"/>
    <lineage>
        <taxon>Bacteria</taxon>
        <taxon>Pseudomonadati</taxon>
        <taxon>Bacteroidota</taxon>
        <taxon>Flavobacteriia</taxon>
        <taxon>Flavobacteriales</taxon>
        <taxon>Flavobacteriaceae</taxon>
        <taxon>Flavobacterium</taxon>
    </lineage>
</organism>
<keyword evidence="2" id="KW-1185">Reference proteome</keyword>
<dbReference type="EMBL" id="MUGS01000014">
    <property type="protein sequence ID" value="OXG07042.1"/>
    <property type="molecule type" value="Genomic_DNA"/>
</dbReference>